<name>A0A366H0K7_9BURK</name>
<dbReference type="Proteomes" id="UP000253628">
    <property type="component" value="Unassembled WGS sequence"/>
</dbReference>
<dbReference type="AlphaFoldDB" id="A0A366H0K7"/>
<dbReference type="EMBL" id="QNRQ01000018">
    <property type="protein sequence ID" value="RBP35228.1"/>
    <property type="molecule type" value="Genomic_DNA"/>
</dbReference>
<accession>A0A366H0K7</accession>
<comment type="caution">
    <text evidence="1">The sequence shown here is derived from an EMBL/GenBank/DDBJ whole genome shotgun (WGS) entry which is preliminary data.</text>
</comment>
<organism evidence="1 2">
    <name type="scientific">Eoetvoesiella caeni</name>
    <dbReference type="NCBI Taxonomy" id="645616"/>
    <lineage>
        <taxon>Bacteria</taxon>
        <taxon>Pseudomonadati</taxon>
        <taxon>Pseudomonadota</taxon>
        <taxon>Betaproteobacteria</taxon>
        <taxon>Burkholderiales</taxon>
        <taxon>Alcaligenaceae</taxon>
        <taxon>Eoetvoesiella</taxon>
    </lineage>
</organism>
<proteinExistence type="predicted"/>
<keyword evidence="2" id="KW-1185">Reference proteome</keyword>
<evidence type="ECO:0000313" key="1">
    <source>
        <dbReference type="EMBL" id="RBP35228.1"/>
    </source>
</evidence>
<protein>
    <submittedName>
        <fullName evidence="1">Uncharacterized protein</fullName>
    </submittedName>
</protein>
<reference evidence="1 2" key="1">
    <citation type="submission" date="2018-06" db="EMBL/GenBank/DDBJ databases">
        <title>Genomic Encyclopedia of Type Strains, Phase IV (KMG-IV): sequencing the most valuable type-strain genomes for metagenomic binning, comparative biology and taxonomic classification.</title>
        <authorList>
            <person name="Goeker M."/>
        </authorList>
    </citation>
    <scope>NUCLEOTIDE SEQUENCE [LARGE SCALE GENOMIC DNA]</scope>
    <source>
        <strain evidence="1 2">DSM 25520</strain>
    </source>
</reference>
<evidence type="ECO:0000313" key="2">
    <source>
        <dbReference type="Proteomes" id="UP000253628"/>
    </source>
</evidence>
<sequence length="175" mass="18801">MGDNLSKGSRTLALLKTQARILHATRRRQGDMKTTWPDSAALSVAPVSSKSRVDSLRWLKLTNMLAVVCLALLAFNAPEAYAWGGLQSQSISGFSRYCTYSDGGVLTVGSTELCPINNSGVFQNHGSPTITIENRNAGFGSLTDQRVQGFSRYCSYSDGAVLTVGSTELCPLTDK</sequence>
<gene>
    <name evidence="1" type="ORF">DFR37_1182</name>
</gene>